<name>A0A4C1YV23_EUMVA</name>
<reference evidence="1 2" key="1">
    <citation type="journal article" date="2019" name="Commun. Biol.">
        <title>The bagworm genome reveals a unique fibroin gene that provides high tensile strength.</title>
        <authorList>
            <person name="Kono N."/>
            <person name="Nakamura H."/>
            <person name="Ohtoshi R."/>
            <person name="Tomita M."/>
            <person name="Numata K."/>
            <person name="Arakawa K."/>
        </authorList>
    </citation>
    <scope>NUCLEOTIDE SEQUENCE [LARGE SCALE GENOMIC DNA]</scope>
</reference>
<dbReference type="AlphaFoldDB" id="A0A4C1YV23"/>
<evidence type="ECO:0000313" key="2">
    <source>
        <dbReference type="Proteomes" id="UP000299102"/>
    </source>
</evidence>
<keyword evidence="2" id="KW-1185">Reference proteome</keyword>
<proteinExistence type="predicted"/>
<dbReference type="EMBL" id="BGZK01001387">
    <property type="protein sequence ID" value="GBP78813.1"/>
    <property type="molecule type" value="Genomic_DNA"/>
</dbReference>
<accession>A0A4C1YV23</accession>
<sequence length="303" mass="33365">MKRGLMMEVWREELATWYSHSLGEIQQRKLQLHVRILYKDTYRRVGGPPTETMLKLKTSKYSNKLTNCAGTDGCGGIVSGGRLPSNTNVAGETQVVATGVLPGAYESPTDRLSLSLARRIMATGLAAAAGGGGARSFIIRHRPAAQLPHLEFLFANKTKEVGRHHTPAPLARPEPSCVWKNAEKSLKGRIHGDQTVVNKFFAIRCVRVVATAPGRVLLPPRRGFIIDLDAVGSPLPSRAALSSLVFDARRPRQTNTRDTRYIGAHRAPRRPAVTPIKLIHAIASRPMRGMSHKFVPARRRRPT</sequence>
<protein>
    <submittedName>
        <fullName evidence="1">Uncharacterized protein</fullName>
    </submittedName>
</protein>
<gene>
    <name evidence="1" type="ORF">EVAR_65323_1</name>
</gene>
<dbReference type="Proteomes" id="UP000299102">
    <property type="component" value="Unassembled WGS sequence"/>
</dbReference>
<comment type="caution">
    <text evidence="1">The sequence shown here is derived from an EMBL/GenBank/DDBJ whole genome shotgun (WGS) entry which is preliminary data.</text>
</comment>
<evidence type="ECO:0000313" key="1">
    <source>
        <dbReference type="EMBL" id="GBP78813.1"/>
    </source>
</evidence>
<organism evidence="1 2">
    <name type="scientific">Eumeta variegata</name>
    <name type="common">Bagworm moth</name>
    <name type="synonym">Eumeta japonica</name>
    <dbReference type="NCBI Taxonomy" id="151549"/>
    <lineage>
        <taxon>Eukaryota</taxon>
        <taxon>Metazoa</taxon>
        <taxon>Ecdysozoa</taxon>
        <taxon>Arthropoda</taxon>
        <taxon>Hexapoda</taxon>
        <taxon>Insecta</taxon>
        <taxon>Pterygota</taxon>
        <taxon>Neoptera</taxon>
        <taxon>Endopterygota</taxon>
        <taxon>Lepidoptera</taxon>
        <taxon>Glossata</taxon>
        <taxon>Ditrysia</taxon>
        <taxon>Tineoidea</taxon>
        <taxon>Psychidae</taxon>
        <taxon>Oiketicinae</taxon>
        <taxon>Eumeta</taxon>
    </lineage>
</organism>